<feature type="domain" description="Bet v I/Major latex protein" evidence="1">
    <location>
        <begin position="1"/>
        <end position="135"/>
    </location>
</feature>
<dbReference type="InterPro" id="IPR023393">
    <property type="entry name" value="START-like_dom_sf"/>
</dbReference>
<protein>
    <recommendedName>
        <fullName evidence="1">Bet v I/Major latex protein domain-containing protein</fullName>
    </recommendedName>
</protein>
<evidence type="ECO:0000259" key="1">
    <source>
        <dbReference type="SMART" id="SM01037"/>
    </source>
</evidence>
<evidence type="ECO:0000313" key="2">
    <source>
        <dbReference type="EMBL" id="KAI5394437.1"/>
    </source>
</evidence>
<feature type="non-terminal residue" evidence="2">
    <location>
        <position position="1"/>
    </location>
</feature>
<dbReference type="Proteomes" id="UP001058974">
    <property type="component" value="Chromosome 6"/>
</dbReference>
<accession>A0A9D4W3H5</accession>
<dbReference type="Gramene" id="Psat06G0120400-T3">
    <property type="protein sequence ID" value="KAI5394437.1"/>
    <property type="gene ID" value="KIW84_061204"/>
</dbReference>
<dbReference type="AlphaFoldDB" id="A0A9D4W3H5"/>
<organism evidence="2 3">
    <name type="scientific">Pisum sativum</name>
    <name type="common">Garden pea</name>
    <name type="synonym">Lathyrus oleraceus</name>
    <dbReference type="NCBI Taxonomy" id="3888"/>
    <lineage>
        <taxon>Eukaryota</taxon>
        <taxon>Viridiplantae</taxon>
        <taxon>Streptophyta</taxon>
        <taxon>Embryophyta</taxon>
        <taxon>Tracheophyta</taxon>
        <taxon>Spermatophyta</taxon>
        <taxon>Magnoliopsida</taxon>
        <taxon>eudicotyledons</taxon>
        <taxon>Gunneridae</taxon>
        <taxon>Pentapetalae</taxon>
        <taxon>rosids</taxon>
        <taxon>fabids</taxon>
        <taxon>Fabales</taxon>
        <taxon>Fabaceae</taxon>
        <taxon>Papilionoideae</taxon>
        <taxon>50 kb inversion clade</taxon>
        <taxon>NPAAA clade</taxon>
        <taxon>Hologalegina</taxon>
        <taxon>IRL clade</taxon>
        <taxon>Fabeae</taxon>
        <taxon>Lathyrus</taxon>
    </lineage>
</organism>
<proteinExistence type="predicted"/>
<dbReference type="Pfam" id="PF00407">
    <property type="entry name" value="Bet_v_1"/>
    <property type="match status" value="1"/>
</dbReference>
<dbReference type="Gene3D" id="3.30.530.20">
    <property type="match status" value="1"/>
</dbReference>
<dbReference type="InterPro" id="IPR051761">
    <property type="entry name" value="MLP-like_ligand-binding"/>
</dbReference>
<name>A0A9D4W3H5_PEA</name>
<dbReference type="InterPro" id="IPR000916">
    <property type="entry name" value="Bet_v_I/MLP"/>
</dbReference>
<reference evidence="2 3" key="1">
    <citation type="journal article" date="2022" name="Nat. Genet.">
        <title>Improved pea reference genome and pan-genome highlight genomic features and evolutionary characteristics.</title>
        <authorList>
            <person name="Yang T."/>
            <person name="Liu R."/>
            <person name="Luo Y."/>
            <person name="Hu S."/>
            <person name="Wang D."/>
            <person name="Wang C."/>
            <person name="Pandey M.K."/>
            <person name="Ge S."/>
            <person name="Xu Q."/>
            <person name="Li N."/>
            <person name="Li G."/>
            <person name="Huang Y."/>
            <person name="Saxena R.K."/>
            <person name="Ji Y."/>
            <person name="Li M."/>
            <person name="Yan X."/>
            <person name="He Y."/>
            <person name="Liu Y."/>
            <person name="Wang X."/>
            <person name="Xiang C."/>
            <person name="Varshney R.K."/>
            <person name="Ding H."/>
            <person name="Gao S."/>
            <person name="Zong X."/>
        </authorList>
    </citation>
    <scope>NUCLEOTIDE SEQUENCE [LARGE SCALE GENOMIC DNA]</scope>
    <source>
        <strain evidence="2 3">cv. Zhongwan 6</strain>
    </source>
</reference>
<keyword evidence="3" id="KW-1185">Reference proteome</keyword>
<dbReference type="GO" id="GO:0006952">
    <property type="term" value="P:defense response"/>
    <property type="evidence" value="ECO:0007669"/>
    <property type="project" value="InterPro"/>
</dbReference>
<dbReference type="SUPFAM" id="SSF55961">
    <property type="entry name" value="Bet v1-like"/>
    <property type="match status" value="1"/>
</dbReference>
<dbReference type="SMART" id="SM01037">
    <property type="entry name" value="Bet_v_1"/>
    <property type="match status" value="1"/>
</dbReference>
<sequence length="139" mass="15723">ALCGKVSTAYEGEATAAKFYNVFRKQLQFIPNISSEVQGARLLEDEEEQSAKGKIETIDDENKVITFSLFDGDVSENYKSFKGTLQVMDGEYGGLVRWTFEYEKLKEDITGAVMDFYLDLVAEITKDVDAHLVEEEQQI</sequence>
<comment type="caution">
    <text evidence="2">The sequence shown here is derived from an EMBL/GenBank/DDBJ whole genome shotgun (WGS) entry which is preliminary data.</text>
</comment>
<gene>
    <name evidence="2" type="ORF">KIW84_061204</name>
</gene>
<evidence type="ECO:0000313" key="3">
    <source>
        <dbReference type="Proteomes" id="UP001058974"/>
    </source>
</evidence>
<dbReference type="EMBL" id="JAMSHJ010000006">
    <property type="protein sequence ID" value="KAI5394437.1"/>
    <property type="molecule type" value="Genomic_DNA"/>
</dbReference>
<dbReference type="PANTHER" id="PTHR31907">
    <property type="entry name" value="MLP-LIKE PROTEIN 423"/>
    <property type="match status" value="1"/>
</dbReference>